<dbReference type="EMBL" id="JADEWB010000001">
    <property type="protein sequence ID" value="MBE9234540.1"/>
    <property type="molecule type" value="Genomic_DNA"/>
</dbReference>
<reference evidence="1 2" key="1">
    <citation type="submission" date="2020-10" db="EMBL/GenBank/DDBJ databases">
        <authorList>
            <person name="Castelo-Branco R."/>
            <person name="Eusebio N."/>
            <person name="Adriana R."/>
            <person name="Vieira A."/>
            <person name="Brugerolle De Fraissinette N."/>
            <person name="Rezende De Castro R."/>
            <person name="Schneider M.P."/>
            <person name="Vasconcelos V."/>
            <person name="Leao P.N."/>
        </authorList>
    </citation>
    <scope>NUCLEOTIDE SEQUENCE [LARGE SCALE GENOMIC DNA]</scope>
    <source>
        <strain evidence="1 2">LEGE 00250</strain>
    </source>
</reference>
<protein>
    <submittedName>
        <fullName evidence="1">XisH family protein</fullName>
    </submittedName>
</protein>
<dbReference type="Pfam" id="PF08814">
    <property type="entry name" value="XisH"/>
    <property type="match status" value="1"/>
</dbReference>
<evidence type="ECO:0000313" key="2">
    <source>
        <dbReference type="Proteomes" id="UP000606776"/>
    </source>
</evidence>
<evidence type="ECO:0000313" key="1">
    <source>
        <dbReference type="EMBL" id="MBE9234540.1"/>
    </source>
</evidence>
<dbReference type="InterPro" id="IPR011856">
    <property type="entry name" value="tRNA_endonuc-like_dom_sf"/>
</dbReference>
<dbReference type="CDD" id="cd22366">
    <property type="entry name" value="XisH-like"/>
    <property type="match status" value="1"/>
</dbReference>
<dbReference type="Gene3D" id="3.40.1350.10">
    <property type="match status" value="1"/>
</dbReference>
<accession>A0ABR9VAS4</accession>
<keyword evidence="2" id="KW-1185">Reference proteome</keyword>
<gene>
    <name evidence="1" type="ORF">IQ227_00445</name>
</gene>
<proteinExistence type="predicted"/>
<organism evidence="1 2">
    <name type="scientific">Sphaerospermopsis aphanizomenoides LEGE 00250</name>
    <dbReference type="NCBI Taxonomy" id="2777972"/>
    <lineage>
        <taxon>Bacteria</taxon>
        <taxon>Bacillati</taxon>
        <taxon>Cyanobacteriota</taxon>
        <taxon>Cyanophyceae</taxon>
        <taxon>Nostocales</taxon>
        <taxon>Aphanizomenonaceae</taxon>
        <taxon>Sphaerospermopsis</taxon>
        <taxon>Sphaerospermopsis aphanizomenoides</taxon>
    </lineage>
</organism>
<dbReference type="RefSeq" id="WP_187038535.1">
    <property type="nucleotide sequence ID" value="NZ_JADEWB010000001.1"/>
</dbReference>
<dbReference type="InterPro" id="IPR014919">
    <property type="entry name" value="XisH"/>
</dbReference>
<comment type="caution">
    <text evidence="1">The sequence shown here is derived from an EMBL/GenBank/DDBJ whole genome shotgun (WGS) entry which is preliminary data.</text>
</comment>
<dbReference type="InterPro" id="IPR011335">
    <property type="entry name" value="Restrct_endonuc-II-like"/>
</dbReference>
<dbReference type="SUPFAM" id="SSF52980">
    <property type="entry name" value="Restriction endonuclease-like"/>
    <property type="match status" value="1"/>
</dbReference>
<dbReference type="Proteomes" id="UP000606776">
    <property type="component" value="Unassembled WGS sequence"/>
</dbReference>
<name>A0ABR9VAS4_9CYAN</name>
<sequence length="138" mass="15948">MPAKDIYHDTFRKALEKDDWIITDDPLKLTWGKRDFFVDIGAKKLIAAQKGELKIAVEIKSFAGISQATELEKALGQYILYRNILEEKEPERLLYLAITKSTFNDIFSEPIGDLVIHKNQIKLMIVDAKKEIIIKWIN</sequence>